<accession>A0AA40FCF5</accession>
<dbReference type="Proteomes" id="UP001177670">
    <property type="component" value="Unassembled WGS sequence"/>
</dbReference>
<comment type="caution">
    <text evidence="1">The sequence shown here is derived from an EMBL/GenBank/DDBJ whole genome shotgun (WGS) entry which is preliminary data.</text>
</comment>
<dbReference type="EMBL" id="JAHYIQ010000091">
    <property type="protein sequence ID" value="KAK1116399.1"/>
    <property type="molecule type" value="Genomic_DNA"/>
</dbReference>
<name>A0AA40FCF5_9HYME</name>
<keyword evidence="2" id="KW-1185">Reference proteome</keyword>
<protein>
    <submittedName>
        <fullName evidence="1">Uncharacterized protein</fullName>
    </submittedName>
</protein>
<sequence>MDGPVGNQKLPKEVMIPYWESVMTNARDSCPPPAQQDPIIWSLWSPVSSDEVRSALPERNTAPGPLTD</sequence>
<evidence type="ECO:0000313" key="1">
    <source>
        <dbReference type="EMBL" id="KAK1116399.1"/>
    </source>
</evidence>
<proteinExistence type="predicted"/>
<organism evidence="1 2">
    <name type="scientific">Melipona bicolor</name>
    <dbReference type="NCBI Taxonomy" id="60889"/>
    <lineage>
        <taxon>Eukaryota</taxon>
        <taxon>Metazoa</taxon>
        <taxon>Ecdysozoa</taxon>
        <taxon>Arthropoda</taxon>
        <taxon>Hexapoda</taxon>
        <taxon>Insecta</taxon>
        <taxon>Pterygota</taxon>
        <taxon>Neoptera</taxon>
        <taxon>Endopterygota</taxon>
        <taxon>Hymenoptera</taxon>
        <taxon>Apocrita</taxon>
        <taxon>Aculeata</taxon>
        <taxon>Apoidea</taxon>
        <taxon>Anthophila</taxon>
        <taxon>Apidae</taxon>
        <taxon>Melipona</taxon>
    </lineage>
</organism>
<gene>
    <name evidence="1" type="ORF">K0M31_020447</name>
</gene>
<dbReference type="AlphaFoldDB" id="A0AA40FCF5"/>
<reference evidence="1" key="1">
    <citation type="submission" date="2021-10" db="EMBL/GenBank/DDBJ databases">
        <title>Melipona bicolor Genome sequencing and assembly.</title>
        <authorList>
            <person name="Araujo N.S."/>
            <person name="Arias M.C."/>
        </authorList>
    </citation>
    <scope>NUCLEOTIDE SEQUENCE</scope>
    <source>
        <strain evidence="1">USP_2M_L1-L4_2017</strain>
        <tissue evidence="1">Whole body</tissue>
    </source>
</reference>
<evidence type="ECO:0000313" key="2">
    <source>
        <dbReference type="Proteomes" id="UP001177670"/>
    </source>
</evidence>